<evidence type="ECO:0000256" key="3">
    <source>
        <dbReference type="ARBA" id="ARBA00022553"/>
    </source>
</evidence>
<feature type="compositionally biased region" description="Low complexity" evidence="7">
    <location>
        <begin position="181"/>
        <end position="194"/>
    </location>
</feature>
<dbReference type="GO" id="GO:0098609">
    <property type="term" value="P:cell-cell adhesion"/>
    <property type="evidence" value="ECO:0007669"/>
    <property type="project" value="Ensembl"/>
</dbReference>
<dbReference type="GO" id="GO:0005886">
    <property type="term" value="C:plasma membrane"/>
    <property type="evidence" value="ECO:0007669"/>
    <property type="project" value="TreeGrafter"/>
</dbReference>
<accession>A0A3B4CMS4</accession>
<feature type="domain" description="Angiomotin C-terminal" evidence="8">
    <location>
        <begin position="565"/>
        <end position="613"/>
    </location>
</feature>
<dbReference type="Proteomes" id="UP001501920">
    <property type="component" value="Chromosome 19"/>
</dbReference>
<dbReference type="InterPro" id="IPR024646">
    <property type="entry name" value="Angiomotin_C"/>
</dbReference>
<dbReference type="PRINTS" id="PR01807">
    <property type="entry name" value="ANGIOMOTIN"/>
</dbReference>
<gene>
    <name evidence="9" type="primary">FAM13C</name>
</gene>
<reference evidence="9" key="3">
    <citation type="submission" date="2025-09" db="UniProtKB">
        <authorList>
            <consortium name="Ensembl"/>
        </authorList>
    </citation>
    <scope>IDENTIFICATION</scope>
</reference>
<keyword evidence="5 6" id="KW-0175">Coiled coil</keyword>
<evidence type="ECO:0000256" key="7">
    <source>
        <dbReference type="SAM" id="MobiDB-lite"/>
    </source>
</evidence>
<dbReference type="Ensembl" id="ENSPNAT00000019970.2">
    <property type="protein sequence ID" value="ENSPNAP00000012645.2"/>
    <property type="gene ID" value="ENSPNAG00000018499.2"/>
</dbReference>
<evidence type="ECO:0000256" key="4">
    <source>
        <dbReference type="ARBA" id="ARBA00022949"/>
    </source>
</evidence>
<dbReference type="PANTHER" id="PTHR14826:SF12">
    <property type="entry name" value="ANGIOMOTIN-LIKE PROTEIN 1"/>
    <property type="match status" value="1"/>
</dbReference>
<feature type="compositionally biased region" description="Polar residues" evidence="7">
    <location>
        <begin position="75"/>
        <end position="89"/>
    </location>
</feature>
<comment type="similarity">
    <text evidence="2">Belongs to the angiomotin family.</text>
</comment>
<feature type="coiled-coil region" evidence="6">
    <location>
        <begin position="389"/>
        <end position="526"/>
    </location>
</feature>
<name>A0A3B4CMS4_PYGNA</name>
<keyword evidence="10" id="KW-1185">Reference proteome</keyword>
<feature type="compositionally biased region" description="Polar residues" evidence="7">
    <location>
        <begin position="107"/>
        <end position="129"/>
    </location>
</feature>
<sequence>MRSSEDGVSGTVLQRLMQEHLRYGTGGTVGGSENDSIIGVPHMLSPSNPVSTENLLLEEDGHLVPLCQPVPPQTQPRQEPQGQEHQGTLSVPGLGSLELPSYEEAKTQSQLFRGHQSQNDQQISAQSFIGVTPPRDEGLAELKEGHVRSLSERIMQLSLERNGAKQSRGPSILSPKETPETPENSPSPNNKSSKATAPPPPPPLPSIKTYLDHRGPPPEYPFKLKTHSIYPSSVSPGPQSLELSNEPSHTSSLIPHQVALSQYQPQSPLQLQCHPGQLVPGETFAMVSQTQQMLAILSEENQRLKQELLSQSEKAGKLQRLEAEVGRLSDAYESLVKSSSKRESLDKTMRIRLEGEIRRLHDFNRDLRGERDNTEIFCTLKEQEGLSHRRESIKEMERLEVEVETLRSGNEDQRHHIEILEQALNNAQSKVVRLEEELRKKQVYVERVERLQLALGQLQTACEKREQLEKRLRTRLERELEALRSQQVKHQDVSHAHPKVALLDLLREREERILGLEADMMRWEQKYLEESAMRQFAMEAAATAAAQRYTHDPLPLPHGNDNCLDLHAQLLEKDAMIKVLQQRSRRDSVPLRPARSTPSITIATGLHSRQTSHTERGELQSWKGSASKYTNTFENRKKKINK</sequence>
<evidence type="ECO:0000259" key="8">
    <source>
        <dbReference type="Pfam" id="PF12240"/>
    </source>
</evidence>
<evidence type="ECO:0000256" key="6">
    <source>
        <dbReference type="SAM" id="Coils"/>
    </source>
</evidence>
<dbReference type="InterPro" id="IPR009114">
    <property type="entry name" value="Angiomotin"/>
</dbReference>
<proteinExistence type="inferred from homology"/>
<dbReference type="GO" id="GO:0030036">
    <property type="term" value="P:actin cytoskeleton organization"/>
    <property type="evidence" value="ECO:0007669"/>
    <property type="project" value="TreeGrafter"/>
</dbReference>
<feature type="region of interest" description="Disordered" evidence="7">
    <location>
        <begin position="65"/>
        <end position="144"/>
    </location>
</feature>
<dbReference type="GO" id="GO:0001525">
    <property type="term" value="P:angiogenesis"/>
    <property type="evidence" value="ECO:0007669"/>
    <property type="project" value="TreeGrafter"/>
</dbReference>
<comment type="subcellular location">
    <subcellularLocation>
        <location evidence="1">Cell junction</location>
    </subcellularLocation>
</comment>
<dbReference type="GO" id="GO:0003365">
    <property type="term" value="P:establishment of cell polarity involved in ameboidal cell migration"/>
    <property type="evidence" value="ECO:0007669"/>
    <property type="project" value="TreeGrafter"/>
</dbReference>
<feature type="compositionally biased region" description="Basic and acidic residues" evidence="7">
    <location>
        <begin position="134"/>
        <end position="144"/>
    </location>
</feature>
<feature type="region of interest" description="Disordered" evidence="7">
    <location>
        <begin position="583"/>
        <end position="623"/>
    </location>
</feature>
<reference evidence="9" key="2">
    <citation type="submission" date="2025-08" db="UniProtKB">
        <authorList>
            <consortium name="Ensembl"/>
        </authorList>
    </citation>
    <scope>IDENTIFICATION</scope>
</reference>
<feature type="compositionally biased region" description="Polar residues" evidence="7">
    <location>
        <begin position="229"/>
        <end position="250"/>
    </location>
</feature>
<dbReference type="PANTHER" id="PTHR14826">
    <property type="entry name" value="ANGIOMOTIN"/>
    <property type="match status" value="1"/>
</dbReference>
<evidence type="ECO:0000313" key="10">
    <source>
        <dbReference type="Proteomes" id="UP001501920"/>
    </source>
</evidence>
<dbReference type="AlphaFoldDB" id="A0A3B4CMS4"/>
<evidence type="ECO:0000256" key="1">
    <source>
        <dbReference type="ARBA" id="ARBA00004282"/>
    </source>
</evidence>
<keyword evidence="4" id="KW-0965">Cell junction</keyword>
<dbReference type="GO" id="GO:0030334">
    <property type="term" value="P:regulation of cell migration"/>
    <property type="evidence" value="ECO:0007669"/>
    <property type="project" value="TreeGrafter"/>
</dbReference>
<evidence type="ECO:0000256" key="2">
    <source>
        <dbReference type="ARBA" id="ARBA00010300"/>
    </source>
</evidence>
<dbReference type="GO" id="GO:0035329">
    <property type="term" value="P:hippo signaling"/>
    <property type="evidence" value="ECO:0007669"/>
    <property type="project" value="TreeGrafter"/>
</dbReference>
<feature type="coiled-coil region" evidence="6">
    <location>
        <begin position="287"/>
        <end position="338"/>
    </location>
</feature>
<reference evidence="9 10" key="1">
    <citation type="submission" date="2020-10" db="EMBL/GenBank/DDBJ databases">
        <title>Pygocentrus nattereri (red-bellied piranha) genome, fPygNat1, primary haplotype.</title>
        <authorList>
            <person name="Myers G."/>
            <person name="Meyer A."/>
            <person name="Karagic N."/>
            <person name="Pippel M."/>
            <person name="Winkler S."/>
            <person name="Tracey A."/>
            <person name="Wood J."/>
            <person name="Formenti G."/>
            <person name="Howe K."/>
            <person name="Fedrigo O."/>
            <person name="Jarvis E.D."/>
        </authorList>
    </citation>
    <scope>NUCLEOTIDE SEQUENCE [LARGE SCALE GENOMIC DNA]</scope>
</reference>
<organism evidence="9 10">
    <name type="scientific">Pygocentrus nattereri</name>
    <name type="common">Red-bellied piranha</name>
    <dbReference type="NCBI Taxonomy" id="42514"/>
    <lineage>
        <taxon>Eukaryota</taxon>
        <taxon>Metazoa</taxon>
        <taxon>Chordata</taxon>
        <taxon>Craniata</taxon>
        <taxon>Vertebrata</taxon>
        <taxon>Euteleostomi</taxon>
        <taxon>Actinopterygii</taxon>
        <taxon>Neopterygii</taxon>
        <taxon>Teleostei</taxon>
        <taxon>Ostariophysi</taxon>
        <taxon>Characiformes</taxon>
        <taxon>Characoidei</taxon>
        <taxon>Pygocentrus</taxon>
    </lineage>
</organism>
<protein>
    <recommendedName>
        <fullName evidence="8">Angiomotin C-terminal domain-containing protein</fullName>
    </recommendedName>
</protein>
<feature type="domain" description="Angiomotin C-terminal" evidence="8">
    <location>
        <begin position="444"/>
        <end position="550"/>
    </location>
</feature>
<dbReference type="InterPro" id="IPR051747">
    <property type="entry name" value="Angiomotin-like"/>
</dbReference>
<evidence type="ECO:0000256" key="5">
    <source>
        <dbReference type="ARBA" id="ARBA00023054"/>
    </source>
</evidence>
<evidence type="ECO:0000313" key="9">
    <source>
        <dbReference type="Ensembl" id="ENSPNAP00000012645.2"/>
    </source>
</evidence>
<feature type="region of interest" description="Disordered" evidence="7">
    <location>
        <begin position="23"/>
        <end position="45"/>
    </location>
</feature>
<dbReference type="GO" id="GO:0031410">
    <property type="term" value="C:cytoplasmic vesicle"/>
    <property type="evidence" value="ECO:0007669"/>
    <property type="project" value="TreeGrafter"/>
</dbReference>
<keyword evidence="3" id="KW-0597">Phosphoprotein</keyword>
<dbReference type="Pfam" id="PF12240">
    <property type="entry name" value="Angiomotin_C"/>
    <property type="match status" value="2"/>
</dbReference>
<feature type="region of interest" description="Disordered" evidence="7">
    <location>
        <begin position="160"/>
        <end position="250"/>
    </location>
</feature>
<dbReference type="GO" id="GO:0005923">
    <property type="term" value="C:bicellular tight junction"/>
    <property type="evidence" value="ECO:0007669"/>
    <property type="project" value="TreeGrafter"/>
</dbReference>
<feature type="compositionally biased region" description="Polar residues" evidence="7">
    <location>
        <begin position="596"/>
        <end position="611"/>
    </location>
</feature>
<dbReference type="GeneTree" id="ENSGT00940000159055"/>